<evidence type="ECO:0000256" key="9">
    <source>
        <dbReference type="ARBA" id="ARBA00026071"/>
    </source>
</evidence>
<dbReference type="CDD" id="cd03763">
    <property type="entry name" value="proteasome_beta_type_7"/>
    <property type="match status" value="1"/>
</dbReference>
<sequence length="276" mass="29728">MASTKVVNIPKGGFSFENCQRNNFMANQGFPAPKAVKTGTTIAGFIFKDGVILGADTRATEGNIVADKNCFKLHYMAPNIYCAGAGTAADLEMTTLQMSSQLELHRLNTGRQIKVATANRLLKQMLFRYQGHIGAALVLGGIDSSGPHVCCIYPHGSTDSLPFVAMGSGSLAAMAFLESGWKPDMELAEAKVLMRNAICGGIFNDLMSGSHVDLCIITREKAEMIRPFEVANVKGERQGSYRYPHGCTATLSTRVIPIEIESTVVRPVAEESMDTA</sequence>
<comment type="subunit">
    <text evidence="9">The 26S proteasome consists of a 20S proteasome core and two 19S regulatory subunits. The 20S proteasome core is composed of 28 subunits that are arranged in four stacked rings, resulting in a barrel-shaped structure. The two end rings are each formed by seven alpha subunits, and the two central rings are each formed by seven beta subunits. The catalytic chamber with the active sites is on the inside of the barrel.</text>
</comment>
<reference evidence="13" key="1">
    <citation type="submission" date="2015-10" db="EMBL/GenBank/DDBJ databases">
        <title>EvidentialGene: Evidence-directed Construction of Complete mRNA Transcriptomes without Genomes.</title>
        <authorList>
            <person name="Gilbert D.G."/>
        </authorList>
    </citation>
    <scope>NUCLEOTIDE SEQUENCE</scope>
</reference>
<dbReference type="InterPro" id="IPR000243">
    <property type="entry name" value="Pept_T1A_subB"/>
</dbReference>
<evidence type="ECO:0000256" key="1">
    <source>
        <dbReference type="ARBA" id="ARBA00001198"/>
    </source>
</evidence>
<comment type="function">
    <text evidence="11">Component of the proteasome, a multicatalytic proteinase complex which is characterized by its ability to cleave peptides with Arg, Phe, Tyr, Leu, and Glu adjacent to the leaving group at neutral or slightly basic pH. The proteasome has an ATP-dependent proteolytic activity.</text>
</comment>
<accession>A0A0N8DWI8</accession>
<evidence type="ECO:0000256" key="10">
    <source>
        <dbReference type="PIRSR" id="PIRSR600243-1"/>
    </source>
</evidence>
<name>A0A0N8DWI8_9CRUS</name>
<dbReference type="PANTHER" id="PTHR32194">
    <property type="entry name" value="METALLOPROTEASE TLDD"/>
    <property type="match status" value="1"/>
</dbReference>
<dbReference type="InterPro" id="IPR001353">
    <property type="entry name" value="Proteasome_sua/b"/>
</dbReference>
<proteinExistence type="inferred from homology"/>
<comment type="subcellular location">
    <subcellularLocation>
        <location evidence="11">Cytoplasm</location>
    </subcellularLocation>
    <subcellularLocation>
        <location evidence="11">Nucleus</location>
    </subcellularLocation>
</comment>
<comment type="catalytic activity">
    <reaction evidence="1">
        <text>Cleavage of peptide bonds with very broad specificity.</text>
        <dbReference type="EC" id="3.4.25.1"/>
    </reaction>
</comment>
<dbReference type="GO" id="GO:0005839">
    <property type="term" value="C:proteasome core complex"/>
    <property type="evidence" value="ECO:0007669"/>
    <property type="project" value="InterPro"/>
</dbReference>
<keyword evidence="6 11" id="KW-0647">Proteasome</keyword>
<dbReference type="FunFam" id="3.60.20.10:FF:000005">
    <property type="entry name" value="Proteasome subunit beta type-2"/>
    <property type="match status" value="1"/>
</dbReference>
<evidence type="ECO:0000256" key="3">
    <source>
        <dbReference type="ARBA" id="ARBA00022670"/>
    </source>
</evidence>
<dbReference type="InterPro" id="IPR023333">
    <property type="entry name" value="Proteasome_suB-type"/>
</dbReference>
<dbReference type="EMBL" id="GDIQ01084964">
    <property type="protein sequence ID" value="JAN09773.1"/>
    <property type="molecule type" value="Transcribed_RNA"/>
</dbReference>
<keyword evidence="5" id="KW-0378">Hydrolase</keyword>
<dbReference type="SUPFAM" id="SSF56235">
    <property type="entry name" value="N-terminal nucleophile aminohydrolases (Ntn hydrolases)"/>
    <property type="match status" value="1"/>
</dbReference>
<dbReference type="PROSITE" id="PS00854">
    <property type="entry name" value="PROTEASOME_BETA_1"/>
    <property type="match status" value="1"/>
</dbReference>
<keyword evidence="4" id="KW-0888">Threonine protease</keyword>
<dbReference type="InterPro" id="IPR029055">
    <property type="entry name" value="Ntn_hydrolases_N"/>
</dbReference>
<evidence type="ECO:0000313" key="14">
    <source>
        <dbReference type="EMBL" id="KZS16309.1"/>
    </source>
</evidence>
<dbReference type="Proteomes" id="UP000076858">
    <property type="component" value="Unassembled WGS sequence"/>
</dbReference>
<protein>
    <recommendedName>
        <fullName evidence="11">Proteasome subunit beta</fullName>
    </recommendedName>
</protein>
<dbReference type="PANTHER" id="PTHR32194:SF9">
    <property type="entry name" value="PROTEASOME SUBUNIT BETA"/>
    <property type="match status" value="1"/>
</dbReference>
<gene>
    <name evidence="14" type="ORF">APZ42_017923</name>
</gene>
<evidence type="ECO:0000256" key="6">
    <source>
        <dbReference type="ARBA" id="ARBA00022942"/>
    </source>
</evidence>
<evidence type="ECO:0000313" key="15">
    <source>
        <dbReference type="Proteomes" id="UP000076858"/>
    </source>
</evidence>
<comment type="subunit">
    <text evidence="11">Component of the proteasome complex.</text>
</comment>
<feature type="domain" description="Proteasome beta subunit C-terminal" evidence="12">
    <location>
        <begin position="231"/>
        <end position="265"/>
    </location>
</feature>
<dbReference type="GO" id="GO:0051603">
    <property type="term" value="P:proteolysis involved in protein catabolic process"/>
    <property type="evidence" value="ECO:0007669"/>
    <property type="project" value="InterPro"/>
</dbReference>
<evidence type="ECO:0000256" key="4">
    <source>
        <dbReference type="ARBA" id="ARBA00022698"/>
    </source>
</evidence>
<dbReference type="OrthoDB" id="429533at2759"/>
<dbReference type="EMBL" id="LRGB01000725">
    <property type="protein sequence ID" value="KZS16309.1"/>
    <property type="molecule type" value="Genomic_DNA"/>
</dbReference>
<dbReference type="Gene3D" id="3.60.20.10">
    <property type="entry name" value="Glutamine Phosphoribosylpyrophosphate, subunit 1, domain 1"/>
    <property type="match status" value="1"/>
</dbReference>
<evidence type="ECO:0000256" key="7">
    <source>
        <dbReference type="ARBA" id="ARBA00023242"/>
    </source>
</evidence>
<evidence type="ECO:0000256" key="8">
    <source>
        <dbReference type="ARBA" id="ARBA00024953"/>
    </source>
</evidence>
<feature type="active site" description="Nucleophile" evidence="10">
    <location>
        <position position="40"/>
    </location>
</feature>
<keyword evidence="7 11" id="KW-0539">Nucleus</keyword>
<dbReference type="InterPro" id="IPR024689">
    <property type="entry name" value="Proteasome_bsu_C"/>
</dbReference>
<dbReference type="GO" id="GO:0005634">
    <property type="term" value="C:nucleus"/>
    <property type="evidence" value="ECO:0007669"/>
    <property type="project" value="UniProtKB-SubCell"/>
</dbReference>
<comment type="similarity">
    <text evidence="11">Belongs to the peptidase T1B family.</text>
</comment>
<dbReference type="GO" id="GO:0005737">
    <property type="term" value="C:cytoplasm"/>
    <property type="evidence" value="ECO:0007669"/>
    <property type="project" value="UniProtKB-SubCell"/>
</dbReference>
<dbReference type="Pfam" id="PF12465">
    <property type="entry name" value="Pr_beta_C"/>
    <property type="match status" value="1"/>
</dbReference>
<dbReference type="PRINTS" id="PR00141">
    <property type="entry name" value="PROTEASOME"/>
</dbReference>
<evidence type="ECO:0000259" key="12">
    <source>
        <dbReference type="Pfam" id="PF12465"/>
    </source>
</evidence>
<dbReference type="Pfam" id="PF00227">
    <property type="entry name" value="Proteasome"/>
    <property type="match status" value="1"/>
</dbReference>
<reference evidence="14 15" key="2">
    <citation type="submission" date="2016-03" db="EMBL/GenBank/DDBJ databases">
        <title>EvidentialGene: Evidence-directed Construction of Genes on Genomes.</title>
        <authorList>
            <person name="Gilbert D.G."/>
            <person name="Choi J.-H."/>
            <person name="Mockaitis K."/>
            <person name="Colbourne J."/>
            <person name="Pfrender M."/>
        </authorList>
    </citation>
    <scope>NUCLEOTIDE SEQUENCE [LARGE SCALE GENOMIC DNA]</scope>
    <source>
        <strain evidence="14 15">Xinb3</strain>
        <tissue evidence="14">Complete organism</tissue>
    </source>
</reference>
<dbReference type="GO" id="GO:0004298">
    <property type="term" value="F:threonine-type endopeptidase activity"/>
    <property type="evidence" value="ECO:0007669"/>
    <property type="project" value="UniProtKB-KW"/>
</dbReference>
<dbReference type="PROSITE" id="PS51476">
    <property type="entry name" value="PROTEASOME_BETA_2"/>
    <property type="match status" value="1"/>
</dbReference>
<keyword evidence="15" id="KW-1185">Reference proteome</keyword>
<evidence type="ECO:0000256" key="5">
    <source>
        <dbReference type="ARBA" id="ARBA00022801"/>
    </source>
</evidence>
<evidence type="ECO:0000256" key="11">
    <source>
        <dbReference type="RuleBase" id="RU004203"/>
    </source>
</evidence>
<keyword evidence="3" id="KW-0645">Protease</keyword>
<dbReference type="STRING" id="35525.A0A0N8DWI8"/>
<dbReference type="InterPro" id="IPR016050">
    <property type="entry name" value="Proteasome_bsu_CS"/>
</dbReference>
<evidence type="ECO:0000313" key="13">
    <source>
        <dbReference type="EMBL" id="JAN09773.1"/>
    </source>
</evidence>
<evidence type="ECO:0000256" key="2">
    <source>
        <dbReference type="ARBA" id="ARBA00022490"/>
    </source>
</evidence>
<dbReference type="AlphaFoldDB" id="A0A0N8DWI8"/>
<keyword evidence="2 11" id="KW-0963">Cytoplasm</keyword>
<comment type="function">
    <text evidence="8">Non-catalytic component of the proteasome, a multicatalytic proteinase complex which is characterized by its ability to cleave peptides with Arg, Phe, Tyr, Leu, and Glu adjacent to the leaving group at neutral or slightly basic pH. The proteasome has an ATP-dependent proteolytic activity.</text>
</comment>
<organism evidence="13">
    <name type="scientific">Daphnia magna</name>
    <dbReference type="NCBI Taxonomy" id="35525"/>
    <lineage>
        <taxon>Eukaryota</taxon>
        <taxon>Metazoa</taxon>
        <taxon>Ecdysozoa</taxon>
        <taxon>Arthropoda</taxon>
        <taxon>Crustacea</taxon>
        <taxon>Branchiopoda</taxon>
        <taxon>Diplostraca</taxon>
        <taxon>Cladocera</taxon>
        <taxon>Anomopoda</taxon>
        <taxon>Daphniidae</taxon>
        <taxon>Daphnia</taxon>
    </lineage>
</organism>